<organism evidence="5 6">
    <name type="scientific">Antarctobacter heliothermus</name>
    <dbReference type="NCBI Taxonomy" id="74033"/>
    <lineage>
        <taxon>Bacteria</taxon>
        <taxon>Pseudomonadati</taxon>
        <taxon>Pseudomonadota</taxon>
        <taxon>Alphaproteobacteria</taxon>
        <taxon>Rhodobacterales</taxon>
        <taxon>Roseobacteraceae</taxon>
        <taxon>Antarctobacter</taxon>
    </lineage>
</organism>
<dbReference type="NCBIfam" id="NF037995">
    <property type="entry name" value="TRAP_S1"/>
    <property type="match status" value="1"/>
</dbReference>
<dbReference type="EMBL" id="CP022540">
    <property type="protein sequence ID" value="ASP22534.1"/>
    <property type="molecule type" value="Genomic_DNA"/>
</dbReference>
<dbReference type="CDD" id="cd13683">
    <property type="entry name" value="PBP2_TRAP_DctP6_7"/>
    <property type="match status" value="1"/>
</dbReference>
<dbReference type="Gene3D" id="3.40.190.170">
    <property type="entry name" value="Bacterial extracellular solute-binding protein, family 7"/>
    <property type="match status" value="1"/>
</dbReference>
<sequence length="350" mass="38528">MTKTIEKSLSRRKFFAASAGAAAATALAAPPAIAQGNLTWRMQTHWPTGNWYYEDVFVKFCNRITEATGGELTITPVQNNGIVPTGEVLNAVRRGLLESAFIYPAYWIGRMPVAGHLNGHIGAWDRHEEMHAFFYEMGALDVIREAYAEQGVYQAGPVSYAGLTLYSNKPLRTTADFDGWRVRSTGAAALVFAKMGASPVSIPGGELYQALQTGVVEGAHWGSTSTGWGMNFQEVNKYIVEPDLLGHLNGEVMVGLDAWNSIGDDLKATFNEIVRATSADAAAHFLHQDLLRKQDFVEMGGELTQLDQQAQDNLRRYSLEVVDDFSEQDPKYCGRVGEMLHEFLKITGRA</sequence>
<dbReference type="Proteomes" id="UP000203589">
    <property type="component" value="Chromosome"/>
</dbReference>
<accession>A0A222E8K4</accession>
<proteinExistence type="predicted"/>
<gene>
    <name evidence="5" type="ORF">ANTHELSMS3_03918</name>
</gene>
<evidence type="ECO:0000256" key="1">
    <source>
        <dbReference type="ARBA" id="ARBA00004418"/>
    </source>
</evidence>
<dbReference type="Pfam" id="PF03480">
    <property type="entry name" value="DctP"/>
    <property type="match status" value="1"/>
</dbReference>
<dbReference type="InterPro" id="IPR018389">
    <property type="entry name" value="DctP_fam"/>
</dbReference>
<reference evidence="5 6" key="1">
    <citation type="submission" date="2017-07" db="EMBL/GenBank/DDBJ databases">
        <title>Genome Sequence of Antarctobacter heliothermus Strain SMS3 Isolated from a culture of the Diatom Skeletonema marinoi.</title>
        <authorList>
            <person name="Topel M."/>
            <person name="Pinder M.I.M."/>
            <person name="Johansson O.N."/>
            <person name="Kourtchenko O."/>
            <person name="Godhe A."/>
            <person name="Clarke A.K."/>
        </authorList>
    </citation>
    <scope>NUCLEOTIDE SEQUENCE [LARGE SCALE GENOMIC DNA]</scope>
    <source>
        <strain evidence="5 6">SMS3</strain>
    </source>
</reference>
<dbReference type="OrthoDB" id="9769667at2"/>
<evidence type="ECO:0000256" key="2">
    <source>
        <dbReference type="ARBA" id="ARBA00022729"/>
    </source>
</evidence>
<dbReference type="InterPro" id="IPR038404">
    <property type="entry name" value="TRAP_DctP_sf"/>
</dbReference>
<dbReference type="GO" id="GO:0042597">
    <property type="term" value="C:periplasmic space"/>
    <property type="evidence" value="ECO:0007669"/>
    <property type="project" value="UniProtKB-SubCell"/>
</dbReference>
<keyword evidence="2 4" id="KW-0732">Signal</keyword>
<feature type="signal peptide" evidence="4">
    <location>
        <begin position="1"/>
        <end position="28"/>
    </location>
</feature>
<evidence type="ECO:0000256" key="4">
    <source>
        <dbReference type="SAM" id="SignalP"/>
    </source>
</evidence>
<evidence type="ECO:0000256" key="3">
    <source>
        <dbReference type="ARBA" id="ARBA00022764"/>
    </source>
</evidence>
<dbReference type="GO" id="GO:0055085">
    <property type="term" value="P:transmembrane transport"/>
    <property type="evidence" value="ECO:0007669"/>
    <property type="project" value="InterPro"/>
</dbReference>
<evidence type="ECO:0000313" key="6">
    <source>
        <dbReference type="Proteomes" id="UP000203589"/>
    </source>
</evidence>
<comment type="subcellular location">
    <subcellularLocation>
        <location evidence="1">Periplasm</location>
    </subcellularLocation>
</comment>
<evidence type="ECO:0000313" key="5">
    <source>
        <dbReference type="EMBL" id="ASP22534.1"/>
    </source>
</evidence>
<dbReference type="PANTHER" id="PTHR33376:SF5">
    <property type="entry name" value="EXTRACYTOPLASMIC SOLUTE RECEPTOR PROTEIN"/>
    <property type="match status" value="1"/>
</dbReference>
<dbReference type="RefSeq" id="WP_094036289.1">
    <property type="nucleotide sequence ID" value="NZ_CP022540.1"/>
</dbReference>
<dbReference type="KEGG" id="aht:ANTHELSMS3_03918"/>
<dbReference type="InterPro" id="IPR006311">
    <property type="entry name" value="TAT_signal"/>
</dbReference>
<feature type="chain" id="PRO_5013347498" evidence="4">
    <location>
        <begin position="29"/>
        <end position="350"/>
    </location>
</feature>
<keyword evidence="3" id="KW-0574">Periplasm</keyword>
<dbReference type="PROSITE" id="PS51318">
    <property type="entry name" value="TAT"/>
    <property type="match status" value="1"/>
</dbReference>
<keyword evidence="6" id="KW-1185">Reference proteome</keyword>
<name>A0A222E8K4_9RHOB</name>
<dbReference type="AlphaFoldDB" id="A0A222E8K4"/>
<protein>
    <submittedName>
        <fullName evidence="5">Lactate-binding periplasmic protein</fullName>
    </submittedName>
</protein>
<dbReference type="PANTHER" id="PTHR33376">
    <property type="match status" value="1"/>
</dbReference>